<protein>
    <submittedName>
        <fullName evidence="5">Dihydrodipicolinate synthase family protein</fullName>
    </submittedName>
</protein>
<reference evidence="5 6" key="1">
    <citation type="submission" date="2020-08" db="EMBL/GenBank/DDBJ databases">
        <authorList>
            <person name="Liu C."/>
            <person name="Sun Q."/>
        </authorList>
    </citation>
    <scope>NUCLEOTIDE SEQUENCE [LARGE SCALE GENOMIC DNA]</scope>
    <source>
        <strain evidence="5 6">NSJ-29</strain>
    </source>
</reference>
<dbReference type="PIRSF" id="PIRSF001365">
    <property type="entry name" value="DHDPS"/>
    <property type="match status" value="1"/>
</dbReference>
<dbReference type="GO" id="GO:0005829">
    <property type="term" value="C:cytosol"/>
    <property type="evidence" value="ECO:0007669"/>
    <property type="project" value="TreeGrafter"/>
</dbReference>
<organism evidence="5 6">
    <name type="scientific">Wansuia hejianensis</name>
    <dbReference type="NCBI Taxonomy" id="2763667"/>
    <lineage>
        <taxon>Bacteria</taxon>
        <taxon>Bacillati</taxon>
        <taxon>Bacillota</taxon>
        <taxon>Clostridia</taxon>
        <taxon>Lachnospirales</taxon>
        <taxon>Lachnospiraceae</taxon>
        <taxon>Wansuia</taxon>
    </lineage>
</organism>
<keyword evidence="6" id="KW-1185">Reference proteome</keyword>
<name>A0A7G9GCB0_9FIRM</name>
<dbReference type="PANTHER" id="PTHR42849:SF1">
    <property type="entry name" value="N-ACETYLNEURAMINATE LYASE"/>
    <property type="match status" value="1"/>
</dbReference>
<feature type="active site" description="Proton donor/acceptor" evidence="3">
    <location>
        <position position="138"/>
    </location>
</feature>
<dbReference type="PRINTS" id="PR00146">
    <property type="entry name" value="DHPICSNTHASE"/>
</dbReference>
<dbReference type="Pfam" id="PF00701">
    <property type="entry name" value="DHDPS"/>
    <property type="match status" value="1"/>
</dbReference>
<evidence type="ECO:0000313" key="6">
    <source>
        <dbReference type="Proteomes" id="UP000515860"/>
    </source>
</evidence>
<dbReference type="InterPro" id="IPR002220">
    <property type="entry name" value="DapA-like"/>
</dbReference>
<dbReference type="Gene3D" id="3.20.20.70">
    <property type="entry name" value="Aldolase class I"/>
    <property type="match status" value="1"/>
</dbReference>
<dbReference type="AlphaFoldDB" id="A0A7G9GCB0"/>
<evidence type="ECO:0000256" key="4">
    <source>
        <dbReference type="PIRSR" id="PIRSR001365-2"/>
    </source>
</evidence>
<sequence>MSRIDKFKGVIPAFFACYDESGEVSPERVRAFTQFLIDKGVNGLYVNGSSGECIYMTKEERMLVLENVMAVAKGKITVIAHIAALSTRESVELAKHAEKCGADALAALPPYYFTLPEYAVEQYWKAMFDATDLPFIIYNIPGTTQFTLSMNLFNKMRTYDKVIGVKNSSMPTQDIQKFKSAGGEDFVVFNGPDEQFISGRVIGADAGIGGTYGVMPELFLAANAALENGDIRKARDIQNSINEIIYTMVSCKGNLYSVEKEILRHQGIDIGQARLPLPPFTEEDVPVIDRCAEMIVAAKAKFC</sequence>
<proteinExistence type="inferred from homology"/>
<evidence type="ECO:0000256" key="2">
    <source>
        <dbReference type="PIRNR" id="PIRNR001365"/>
    </source>
</evidence>
<dbReference type="GO" id="GO:0008747">
    <property type="term" value="F:N-acetylneuraminate lyase activity"/>
    <property type="evidence" value="ECO:0007669"/>
    <property type="project" value="TreeGrafter"/>
</dbReference>
<dbReference type="PANTHER" id="PTHR42849">
    <property type="entry name" value="N-ACETYLNEURAMINATE LYASE"/>
    <property type="match status" value="1"/>
</dbReference>
<evidence type="ECO:0000256" key="3">
    <source>
        <dbReference type="PIRSR" id="PIRSR001365-1"/>
    </source>
</evidence>
<feature type="active site" description="Schiff-base intermediate with substrate" evidence="3">
    <location>
        <position position="166"/>
    </location>
</feature>
<dbReference type="InterPro" id="IPR013785">
    <property type="entry name" value="Aldolase_TIM"/>
</dbReference>
<gene>
    <name evidence="5" type="ORF">H9Q79_16500</name>
</gene>
<comment type="similarity">
    <text evidence="2">Belongs to the DapA family.</text>
</comment>
<evidence type="ECO:0000313" key="5">
    <source>
        <dbReference type="EMBL" id="QNM08442.1"/>
    </source>
</evidence>
<dbReference type="Proteomes" id="UP000515860">
    <property type="component" value="Chromosome"/>
</dbReference>
<dbReference type="GO" id="GO:0019262">
    <property type="term" value="P:N-acetylneuraminate catabolic process"/>
    <property type="evidence" value="ECO:0007669"/>
    <property type="project" value="TreeGrafter"/>
</dbReference>
<dbReference type="SUPFAM" id="SSF51569">
    <property type="entry name" value="Aldolase"/>
    <property type="match status" value="1"/>
</dbReference>
<dbReference type="SMART" id="SM01130">
    <property type="entry name" value="DHDPS"/>
    <property type="match status" value="1"/>
</dbReference>
<dbReference type="RefSeq" id="WP_118644801.1">
    <property type="nucleotide sequence ID" value="NZ_CP060635.1"/>
</dbReference>
<keyword evidence="1 2" id="KW-0456">Lyase</keyword>
<dbReference type="KEGG" id="whj:H9Q79_16500"/>
<accession>A0A7G9GCB0</accession>
<evidence type="ECO:0000256" key="1">
    <source>
        <dbReference type="ARBA" id="ARBA00023239"/>
    </source>
</evidence>
<feature type="binding site" evidence="4">
    <location>
        <position position="208"/>
    </location>
    <ligand>
        <name>pyruvate</name>
        <dbReference type="ChEBI" id="CHEBI:15361"/>
    </ligand>
</feature>
<dbReference type="EMBL" id="CP060635">
    <property type="protein sequence ID" value="QNM08442.1"/>
    <property type="molecule type" value="Genomic_DNA"/>
</dbReference>